<dbReference type="AlphaFoldDB" id="A0A4Y2BVB5"/>
<dbReference type="Proteomes" id="UP000499080">
    <property type="component" value="Unassembled WGS sequence"/>
</dbReference>
<name>A0A4Y2BVB5_ARAVE</name>
<keyword evidence="2" id="KW-1185">Reference proteome</keyword>
<evidence type="ECO:0000313" key="2">
    <source>
        <dbReference type="Proteomes" id="UP000499080"/>
    </source>
</evidence>
<proteinExistence type="predicted"/>
<dbReference type="EMBL" id="BGPR01000109">
    <property type="protein sequence ID" value="GBL95216.1"/>
    <property type="molecule type" value="Genomic_DNA"/>
</dbReference>
<comment type="caution">
    <text evidence="1">The sequence shown here is derived from an EMBL/GenBank/DDBJ whole genome shotgun (WGS) entry which is preliminary data.</text>
</comment>
<accession>A0A4Y2BVB5</accession>
<reference evidence="1 2" key="1">
    <citation type="journal article" date="2019" name="Sci. Rep.">
        <title>Orb-weaving spider Araneus ventricosus genome elucidates the spidroin gene catalogue.</title>
        <authorList>
            <person name="Kono N."/>
            <person name="Nakamura H."/>
            <person name="Ohtoshi R."/>
            <person name="Moran D.A.P."/>
            <person name="Shinohara A."/>
            <person name="Yoshida Y."/>
            <person name="Fujiwara M."/>
            <person name="Mori M."/>
            <person name="Tomita M."/>
            <person name="Arakawa K."/>
        </authorList>
    </citation>
    <scope>NUCLEOTIDE SEQUENCE [LARGE SCALE GENOMIC DNA]</scope>
</reference>
<sequence>MAHPMLSVCSSLKTNNPLAQDIPNILLNSPNIYLDGLQRMWDVCITCQRISSQRNLPCKGSQYNIHHPGASSKKIFMPSPPNPGRMNGTMVTLEGTSISSFQRSSLPQLCGKVQKSCFQRDMARSQLTLRDLASKQPIDVVTASWETVCTSEPVAILQANFIPPNDLEHLWWKRVLNNPLSRLRQEN</sequence>
<evidence type="ECO:0000313" key="1">
    <source>
        <dbReference type="EMBL" id="GBL95216.1"/>
    </source>
</evidence>
<organism evidence="1 2">
    <name type="scientific">Araneus ventricosus</name>
    <name type="common">Orbweaver spider</name>
    <name type="synonym">Epeira ventricosa</name>
    <dbReference type="NCBI Taxonomy" id="182803"/>
    <lineage>
        <taxon>Eukaryota</taxon>
        <taxon>Metazoa</taxon>
        <taxon>Ecdysozoa</taxon>
        <taxon>Arthropoda</taxon>
        <taxon>Chelicerata</taxon>
        <taxon>Arachnida</taxon>
        <taxon>Araneae</taxon>
        <taxon>Araneomorphae</taxon>
        <taxon>Entelegynae</taxon>
        <taxon>Araneoidea</taxon>
        <taxon>Araneidae</taxon>
        <taxon>Araneus</taxon>
    </lineage>
</organism>
<gene>
    <name evidence="1" type="ORF">AVEN_253542_1</name>
</gene>
<protein>
    <submittedName>
        <fullName evidence="1">Uncharacterized protein</fullName>
    </submittedName>
</protein>